<dbReference type="InterPro" id="IPR033640">
    <property type="entry name" value="FAR_C"/>
</dbReference>
<dbReference type="VEuPathDB" id="TriTrypDB:TcYC6_0083090"/>
<dbReference type="OrthoDB" id="429813at2759"/>
<dbReference type="CDD" id="cd05236">
    <property type="entry name" value="FAR-N_SDR_e"/>
    <property type="match status" value="1"/>
</dbReference>
<dbReference type="GO" id="GO:0080019">
    <property type="term" value="F:alcohol-forming very long-chain fatty acyl-CoA reductase activity"/>
    <property type="evidence" value="ECO:0007669"/>
    <property type="project" value="InterPro"/>
</dbReference>
<feature type="compositionally biased region" description="Low complexity" evidence="5">
    <location>
        <begin position="380"/>
        <end position="390"/>
    </location>
</feature>
<dbReference type="InterPro" id="IPR013120">
    <property type="entry name" value="FAR_NAD-bd"/>
</dbReference>
<dbReference type="OMA" id="PEEMCKR"/>
<feature type="region of interest" description="Disordered" evidence="5">
    <location>
        <begin position="380"/>
        <end position="404"/>
    </location>
</feature>
<dbReference type="CDD" id="cd09071">
    <property type="entry name" value="FAR_C"/>
    <property type="match status" value="1"/>
</dbReference>
<dbReference type="PANTHER" id="PTHR11011">
    <property type="entry name" value="MALE STERILITY PROTEIN 2-RELATED"/>
    <property type="match status" value="1"/>
</dbReference>
<evidence type="ECO:0000313" key="8">
    <source>
        <dbReference type="EMBL" id="PWV13580.1"/>
    </source>
</evidence>
<organism evidence="8 9">
    <name type="scientific">Trypanosoma cruzi</name>
    <dbReference type="NCBI Taxonomy" id="5693"/>
    <lineage>
        <taxon>Eukaryota</taxon>
        <taxon>Discoba</taxon>
        <taxon>Euglenozoa</taxon>
        <taxon>Kinetoplastea</taxon>
        <taxon>Metakinetoplastina</taxon>
        <taxon>Trypanosomatida</taxon>
        <taxon>Trypanosomatidae</taxon>
        <taxon>Trypanosoma</taxon>
        <taxon>Schizotrypanum</taxon>
    </lineage>
</organism>
<protein>
    <recommendedName>
        <fullName evidence="4">Fatty acyl-CoA reductase</fullName>
        <ecNumber evidence="4">1.2.1.84</ecNumber>
    </recommendedName>
</protein>
<proteinExistence type="inferred from homology"/>
<name>A0A2V2WY46_TRYCR</name>
<dbReference type="VEuPathDB" id="TriTrypDB:TcG_05478"/>
<feature type="domain" description="Thioester reductase (TE)" evidence="7">
    <location>
        <begin position="16"/>
        <end position="302"/>
    </location>
</feature>
<reference evidence="8 9" key="1">
    <citation type="journal article" date="2018" name="Microb. Genom.">
        <title>Expanding an expanded genome: long-read sequencing of Trypanosoma cruzi.</title>
        <authorList>
            <person name="Berna L."/>
            <person name="Rodriguez M."/>
            <person name="Chiribao M.L."/>
            <person name="Parodi-Talice A."/>
            <person name="Pita S."/>
            <person name="Rijo G."/>
            <person name="Alvarez-Valin F."/>
            <person name="Robello C."/>
        </authorList>
    </citation>
    <scope>NUCLEOTIDE SEQUENCE [LARGE SCALE GENOMIC DNA]</scope>
    <source>
        <strain evidence="8 9">TCC</strain>
    </source>
</reference>
<evidence type="ECO:0000259" key="7">
    <source>
        <dbReference type="Pfam" id="PF07993"/>
    </source>
</evidence>
<dbReference type="VEuPathDB" id="TriTrypDB:C3747_42g62"/>
<dbReference type="VEuPathDB" id="TriTrypDB:Tc_MARK_226"/>
<dbReference type="EC" id="1.2.1.84" evidence="4"/>
<dbReference type="EMBL" id="PRFC01000042">
    <property type="protein sequence ID" value="PWV13580.1"/>
    <property type="molecule type" value="Genomic_DNA"/>
</dbReference>
<evidence type="ECO:0000256" key="3">
    <source>
        <dbReference type="ARBA" id="ARBA00023098"/>
    </source>
</evidence>
<evidence type="ECO:0000259" key="6">
    <source>
        <dbReference type="Pfam" id="PF03015"/>
    </source>
</evidence>
<gene>
    <name evidence="8" type="ORF">C3747_42g62</name>
</gene>
<evidence type="ECO:0000313" key="9">
    <source>
        <dbReference type="Proteomes" id="UP000246078"/>
    </source>
</evidence>
<dbReference type="VEuPathDB" id="TriTrypDB:TcCLB.511909.10"/>
<keyword evidence="4" id="KW-0560">Oxidoreductase</keyword>
<dbReference type="Proteomes" id="UP000246078">
    <property type="component" value="Unassembled WGS sequence"/>
</dbReference>
<keyword evidence="3 4" id="KW-0443">Lipid metabolism</keyword>
<dbReference type="PANTHER" id="PTHR11011:SF45">
    <property type="entry name" value="FATTY ACYL-COA REDUCTASE CG8306-RELATED"/>
    <property type="match status" value="1"/>
</dbReference>
<evidence type="ECO:0000256" key="1">
    <source>
        <dbReference type="ARBA" id="ARBA00005928"/>
    </source>
</evidence>
<dbReference type="VEuPathDB" id="TriTrypDB:TcCL_NonESM02756"/>
<dbReference type="FunFam" id="3.40.50.720:FF:000458">
    <property type="entry name" value="Fatty acyl-CoA reductase"/>
    <property type="match status" value="1"/>
</dbReference>
<dbReference type="VEuPathDB" id="TriTrypDB:TcCLB.510721.10"/>
<dbReference type="VEuPathDB" id="TriTrypDB:C4B63_32g56"/>
<dbReference type="Pfam" id="PF03015">
    <property type="entry name" value="Sterile"/>
    <property type="match status" value="1"/>
</dbReference>
<dbReference type="InterPro" id="IPR036291">
    <property type="entry name" value="NAD(P)-bd_dom_sf"/>
</dbReference>
<sequence length="597" mass="67296">MSLDIHQGFSRKSFFLTGGSGFMGKVLLFKLLKEFPDLDAIYILMRGKNSRRLKRYLGPQERLEKEVLGSPCFDPLREALGAEGFKARSSRLIGVEGNIHDDRLGLNDKDCQRILTSVNYIVHMAATVNFDDRLTVAVDTNTLGALRVLAIAKECRKLEAMVHVSTCYVNYNLRGSTVEERLYPLPFDPEAMCKHILALNENEVDDVSSRLLKKYGFPNTYTFTKSMGEQLVYARRGNCPVSIVRPSIVGCSYKEPFPGWVDALTAAGGLLLTVGMGVVRDVCGRADAVSDIVPVDFVVNTIIKVLFKTQYHYKGQGVKVTNTVQPQRRHVGGALLNALAKAELPKKNGAGGVEGVAPLAVIATQQRQQQQQELQQQQQQQQQQTQSQPQREQDGTISVPATCLTPSEAPGASLPFVYHAATSSSLNCVTWRRLRDATRFYWNGKKKHPKALSPMTGEIIESNIKYMMRFILFRELPYYVLRFVANLPNPIGSEEKQKLVERLGRAVFRSKDLNRQFRAFVLHEWVFATAHTELLDDGLNERSRSAFYFDTYMINWWFYAQVYAHGILKYIVRDVGGFEFPEQPSIPTEVFKRASSL</sequence>
<dbReference type="Gene3D" id="3.40.50.720">
    <property type="entry name" value="NAD(P)-binding Rossmann-like Domain"/>
    <property type="match status" value="1"/>
</dbReference>
<keyword evidence="2 4" id="KW-0444">Lipid biosynthesis</keyword>
<evidence type="ECO:0000256" key="5">
    <source>
        <dbReference type="SAM" id="MobiDB-lite"/>
    </source>
</evidence>
<feature type="domain" description="Fatty acyl-CoA reductase C-terminal" evidence="6">
    <location>
        <begin position="494"/>
        <end position="573"/>
    </location>
</feature>
<comment type="caution">
    <text evidence="8">The sequence shown here is derived from an EMBL/GenBank/DDBJ whole genome shotgun (WGS) entry which is preliminary data.</text>
</comment>
<dbReference type="InterPro" id="IPR026055">
    <property type="entry name" value="FAR"/>
</dbReference>
<dbReference type="VEuPathDB" id="TriTrypDB:TCDM_06967"/>
<comment type="catalytic activity">
    <reaction evidence="4">
        <text>a long-chain fatty acyl-CoA + 2 NADPH + 2 H(+) = a long-chain primary fatty alcohol + 2 NADP(+) + CoA</text>
        <dbReference type="Rhea" id="RHEA:52716"/>
        <dbReference type="ChEBI" id="CHEBI:15378"/>
        <dbReference type="ChEBI" id="CHEBI:57287"/>
        <dbReference type="ChEBI" id="CHEBI:57783"/>
        <dbReference type="ChEBI" id="CHEBI:58349"/>
        <dbReference type="ChEBI" id="CHEBI:77396"/>
        <dbReference type="ChEBI" id="CHEBI:83139"/>
        <dbReference type="EC" id="1.2.1.84"/>
    </reaction>
</comment>
<dbReference type="VEuPathDB" id="TriTrypDB:TcBrA4_0010260"/>
<dbReference type="SUPFAM" id="SSF51735">
    <property type="entry name" value="NAD(P)-binding Rossmann-fold domains"/>
    <property type="match status" value="1"/>
</dbReference>
<dbReference type="VEuPathDB" id="TriTrypDB:TCSYLVIO_001398"/>
<comment type="function">
    <text evidence="4">Catalyzes the reduction of fatty acyl-CoA to fatty alcohols.</text>
</comment>
<dbReference type="Pfam" id="PF07993">
    <property type="entry name" value="NAD_binding_4"/>
    <property type="match status" value="1"/>
</dbReference>
<keyword evidence="4" id="KW-0521">NADP</keyword>
<dbReference type="GO" id="GO:0102965">
    <property type="term" value="F:alcohol-forming long-chain fatty acyl-CoA reductase activity"/>
    <property type="evidence" value="ECO:0007669"/>
    <property type="project" value="UniProtKB-EC"/>
</dbReference>
<comment type="similarity">
    <text evidence="1 4">Belongs to the fatty acyl-CoA reductase family.</text>
</comment>
<dbReference type="AlphaFoldDB" id="A0A2V2WY46"/>
<evidence type="ECO:0000256" key="2">
    <source>
        <dbReference type="ARBA" id="ARBA00022516"/>
    </source>
</evidence>
<dbReference type="VEuPathDB" id="TriTrypDB:ECC02_004101"/>
<dbReference type="GO" id="GO:0035336">
    <property type="term" value="P:long-chain fatty-acyl-CoA metabolic process"/>
    <property type="evidence" value="ECO:0007669"/>
    <property type="project" value="TreeGrafter"/>
</dbReference>
<dbReference type="VEuPathDB" id="TriTrypDB:BCY84_11131"/>
<evidence type="ECO:0000256" key="4">
    <source>
        <dbReference type="RuleBase" id="RU363097"/>
    </source>
</evidence>
<accession>A0A2V2WY46</accession>